<dbReference type="OrthoDB" id="9770514at2"/>
<evidence type="ECO:0000259" key="5">
    <source>
        <dbReference type="Pfam" id="PF01094"/>
    </source>
</evidence>
<dbReference type="EMBL" id="LWLG01000001">
    <property type="protein sequence ID" value="OAQ21755.1"/>
    <property type="molecule type" value="Genomic_DNA"/>
</dbReference>
<dbReference type="STRING" id="999894.TDIS_0273"/>
<dbReference type="GO" id="GO:0016020">
    <property type="term" value="C:membrane"/>
    <property type="evidence" value="ECO:0007669"/>
    <property type="project" value="UniProtKB-SubCell"/>
</dbReference>
<protein>
    <submittedName>
        <fullName evidence="6">Branched-chain amino acid ABC transporter, amino acid-binding protein</fullName>
    </submittedName>
</protein>
<evidence type="ECO:0000313" key="7">
    <source>
        <dbReference type="Proteomes" id="UP000078390"/>
    </source>
</evidence>
<evidence type="ECO:0000256" key="1">
    <source>
        <dbReference type="ARBA" id="ARBA00004370"/>
    </source>
</evidence>
<evidence type="ECO:0000313" key="6">
    <source>
        <dbReference type="EMBL" id="OAQ21755.1"/>
    </source>
</evidence>
<proteinExistence type="predicted"/>
<dbReference type="Proteomes" id="UP000078390">
    <property type="component" value="Unassembled WGS sequence"/>
</dbReference>
<keyword evidence="7" id="KW-1185">Reference proteome</keyword>
<feature type="domain" description="Receptor ligand binding region" evidence="5">
    <location>
        <begin position="72"/>
        <end position="221"/>
    </location>
</feature>
<keyword evidence="2" id="KW-0812">Transmembrane</keyword>
<keyword evidence="3" id="KW-1133">Transmembrane helix</keyword>
<reference evidence="6 7" key="1">
    <citation type="submission" date="2016-04" db="EMBL/GenBank/DDBJ databases">
        <title>Genome analysis of Thermosulfurimonas dismutans, the first thermophilic sulfur-disproportionating bacterium of the phylum Thermodesulfobacteria.</title>
        <authorList>
            <person name="Mardanov A.V."/>
            <person name="Beletsky A.V."/>
            <person name="Kadnikov V.V."/>
            <person name="Slobodkin A.I."/>
            <person name="Ravin N.V."/>
        </authorList>
    </citation>
    <scope>NUCLEOTIDE SEQUENCE [LARGE SCALE GENOMIC DNA]</scope>
    <source>
        <strain evidence="6 7">S95</strain>
    </source>
</reference>
<sequence length="344" mass="39092">MRILIFCLCLFLPLHSWALKVGLLLKDTSPEKEKFLRLTEELTSRFRLEGLSYYFSTYDSRRPFKAIRQAKSEGVAVLIGPFHPGDNEKAMEAARAYGIPIILLTGDLDPLRMPDEPFRGVFRTGLSPRLAAKGILRCLAKRGFQRIGLLLSLDQYGHTGVKWLKVYAWEYRLRISKTVWFGPRDTTLFNRLEELLPMEAVVVWCGRESALKVVREMDRYGLKIPVIFGPEIADEEFLRSHPELHGYPFPATALYLSSQRRALEIQSLSLKISALVDALFLIKHLIAIGAYPTEKAFEELGKVELPGGTYYLSSDDHYGLLPQSVGLFIYDLGGFRPYCAPRSL</sequence>
<name>A0A179D6M8_9BACT</name>
<dbReference type="InterPro" id="IPR001828">
    <property type="entry name" value="ANF_lig-bd_rcpt"/>
</dbReference>
<gene>
    <name evidence="6" type="ORF">TDIS_0273</name>
</gene>
<comment type="caution">
    <text evidence="6">The sequence shown here is derived from an EMBL/GenBank/DDBJ whole genome shotgun (WGS) entry which is preliminary data.</text>
</comment>
<accession>A0A179D6M8</accession>
<dbReference type="InterPro" id="IPR028082">
    <property type="entry name" value="Peripla_BP_I"/>
</dbReference>
<dbReference type="AlphaFoldDB" id="A0A179D6M8"/>
<evidence type="ECO:0000256" key="4">
    <source>
        <dbReference type="ARBA" id="ARBA00023136"/>
    </source>
</evidence>
<evidence type="ECO:0000256" key="3">
    <source>
        <dbReference type="ARBA" id="ARBA00022989"/>
    </source>
</evidence>
<dbReference type="SUPFAM" id="SSF53822">
    <property type="entry name" value="Periplasmic binding protein-like I"/>
    <property type="match status" value="1"/>
</dbReference>
<dbReference type="Gene3D" id="3.40.50.2300">
    <property type="match status" value="2"/>
</dbReference>
<keyword evidence="4" id="KW-0472">Membrane</keyword>
<organism evidence="6 7">
    <name type="scientific">Thermosulfurimonas dismutans</name>
    <dbReference type="NCBI Taxonomy" id="999894"/>
    <lineage>
        <taxon>Bacteria</taxon>
        <taxon>Pseudomonadati</taxon>
        <taxon>Thermodesulfobacteriota</taxon>
        <taxon>Thermodesulfobacteria</taxon>
        <taxon>Thermodesulfobacteriales</taxon>
        <taxon>Thermodesulfobacteriaceae</taxon>
        <taxon>Thermosulfurimonas</taxon>
    </lineage>
</organism>
<dbReference type="RefSeq" id="WP_068668508.1">
    <property type="nucleotide sequence ID" value="NZ_LWLG01000001.1"/>
</dbReference>
<evidence type="ECO:0000256" key="2">
    <source>
        <dbReference type="ARBA" id="ARBA00022692"/>
    </source>
</evidence>
<dbReference type="Pfam" id="PF01094">
    <property type="entry name" value="ANF_receptor"/>
    <property type="match status" value="1"/>
</dbReference>
<comment type="subcellular location">
    <subcellularLocation>
        <location evidence="1">Membrane</location>
    </subcellularLocation>
</comment>